<dbReference type="InterPro" id="IPR036291">
    <property type="entry name" value="NAD(P)-bd_dom_sf"/>
</dbReference>
<accession>A0A1A9AEQ9</accession>
<sequence>MTTTIALVTGANRGIGLATARQFGARGWTVLVAARDAARGREAERVLRAEGADARFVPLDVTDEASVAAAAELVEREYGQLDVLVNNAGIVRADGSASPSETTLATLREVYETNVFGVVAVTNAFLPLLRKAPAARIVNVSSEVGSIAAMADPQGALSELTSVPYPSSKAALNMVTAMYAKELRDTAIKVNAANPGYCATDFNHHSGFRTAEEGAEVSVHLATLPADGPSGLLWGYQMDAGGGYGTLPW</sequence>
<dbReference type="CDD" id="cd05324">
    <property type="entry name" value="carb_red_PTCR-like_SDR_c"/>
    <property type="match status" value="1"/>
</dbReference>
<proteinExistence type="inferred from homology"/>
<dbReference type="PRINTS" id="PR00080">
    <property type="entry name" value="SDRFAMILY"/>
</dbReference>
<dbReference type="PANTHER" id="PTHR43490">
    <property type="entry name" value="(+)-NEOMENTHOL DEHYDROGENASE"/>
    <property type="match status" value="1"/>
</dbReference>
<dbReference type="Gene3D" id="3.40.50.720">
    <property type="entry name" value="NAD(P)-binding Rossmann-like Domain"/>
    <property type="match status" value="1"/>
</dbReference>
<dbReference type="Pfam" id="PF00106">
    <property type="entry name" value="adh_short"/>
    <property type="match status" value="1"/>
</dbReference>
<dbReference type="AlphaFoldDB" id="A0A1A9AEQ9"/>
<evidence type="ECO:0000256" key="1">
    <source>
        <dbReference type="ARBA" id="ARBA00006484"/>
    </source>
</evidence>
<keyword evidence="6" id="KW-1185">Reference proteome</keyword>
<keyword evidence="3" id="KW-0560">Oxidoreductase</keyword>
<dbReference type="InterPro" id="IPR020904">
    <property type="entry name" value="Sc_DH/Rdtase_CS"/>
</dbReference>
<dbReference type="EMBL" id="LT594324">
    <property type="protein sequence ID" value="SBT55008.1"/>
    <property type="molecule type" value="Genomic_DNA"/>
</dbReference>
<dbReference type="SUPFAM" id="SSF51735">
    <property type="entry name" value="NAD(P)-binding Rossmann-fold domains"/>
    <property type="match status" value="1"/>
</dbReference>
<dbReference type="GO" id="GO:0016616">
    <property type="term" value="F:oxidoreductase activity, acting on the CH-OH group of donors, NAD or NADP as acceptor"/>
    <property type="evidence" value="ECO:0007669"/>
    <property type="project" value="InterPro"/>
</dbReference>
<evidence type="ECO:0000256" key="3">
    <source>
        <dbReference type="ARBA" id="ARBA00023002"/>
    </source>
</evidence>
<evidence type="ECO:0000313" key="6">
    <source>
        <dbReference type="Proteomes" id="UP000198765"/>
    </source>
</evidence>
<evidence type="ECO:0000256" key="4">
    <source>
        <dbReference type="RuleBase" id="RU000363"/>
    </source>
</evidence>
<dbReference type="RefSeq" id="WP_091201641.1">
    <property type="nucleotide sequence ID" value="NZ_LT594324.1"/>
</dbReference>
<evidence type="ECO:0000256" key="2">
    <source>
        <dbReference type="ARBA" id="ARBA00022857"/>
    </source>
</evidence>
<dbReference type="PRINTS" id="PR00081">
    <property type="entry name" value="GDHRDH"/>
</dbReference>
<dbReference type="PANTHER" id="PTHR43490:SF99">
    <property type="entry name" value="SHORT-CHAIN DEHYDROGENASE_REDUCTASE"/>
    <property type="match status" value="1"/>
</dbReference>
<dbReference type="PATRIC" id="fig|299146.4.peg.6026"/>
<keyword evidence="2" id="KW-0521">NADP</keyword>
<name>A0A1A9AEQ9_9ACTN</name>
<gene>
    <name evidence="5" type="ORF">GA0070621_5839</name>
</gene>
<dbReference type="PROSITE" id="PS00061">
    <property type="entry name" value="ADH_SHORT"/>
    <property type="match status" value="1"/>
</dbReference>
<evidence type="ECO:0000313" key="5">
    <source>
        <dbReference type="EMBL" id="SBT55008.1"/>
    </source>
</evidence>
<dbReference type="InterPro" id="IPR045313">
    <property type="entry name" value="CBR1-like"/>
</dbReference>
<protein>
    <submittedName>
        <fullName evidence="5">NAD(P)-dependent dehydrogenase, short-chain alcohol dehydrogenase family</fullName>
    </submittedName>
</protein>
<comment type="similarity">
    <text evidence="1 4">Belongs to the short-chain dehydrogenases/reductases (SDR) family.</text>
</comment>
<reference evidence="5 6" key="1">
    <citation type="submission" date="2016-06" db="EMBL/GenBank/DDBJ databases">
        <authorList>
            <person name="Kjaerup R.B."/>
            <person name="Dalgaard T.S."/>
            <person name="Juul-Madsen H.R."/>
        </authorList>
    </citation>
    <scope>NUCLEOTIDE SEQUENCE [LARGE SCALE GENOMIC DNA]</scope>
    <source>
        <strain evidence="5 6">DSM 45248</strain>
    </source>
</reference>
<dbReference type="GO" id="GO:0016020">
    <property type="term" value="C:membrane"/>
    <property type="evidence" value="ECO:0007669"/>
    <property type="project" value="TreeGrafter"/>
</dbReference>
<dbReference type="Proteomes" id="UP000198765">
    <property type="component" value="Chromosome I"/>
</dbReference>
<dbReference type="OrthoDB" id="9781117at2"/>
<organism evidence="5 6">
    <name type="scientific">Micromonospora narathiwatensis</name>
    <dbReference type="NCBI Taxonomy" id="299146"/>
    <lineage>
        <taxon>Bacteria</taxon>
        <taxon>Bacillati</taxon>
        <taxon>Actinomycetota</taxon>
        <taxon>Actinomycetes</taxon>
        <taxon>Micromonosporales</taxon>
        <taxon>Micromonosporaceae</taxon>
        <taxon>Micromonospora</taxon>
    </lineage>
</organism>
<dbReference type="InterPro" id="IPR002347">
    <property type="entry name" value="SDR_fam"/>
</dbReference>